<name>A0A939MM79_9MICO</name>
<evidence type="ECO:0000256" key="1">
    <source>
        <dbReference type="ARBA" id="ARBA00023125"/>
    </source>
</evidence>
<keyword evidence="1 2" id="KW-0238">DNA-binding</keyword>
<comment type="caution">
    <text evidence="4">The sequence shown here is derived from an EMBL/GenBank/DDBJ whole genome shotgun (WGS) entry which is preliminary data.</text>
</comment>
<sequence length="153" mass="17102">MALHTQESVSGFIASDPQLTYTERGDARLYVKIGQEHYRREDDGSFTQTETTFHDLVAFKKTAERAHERFAKGDKFVAEGYTREYDRQTPDGEAVKAEEFVAKKLGHDLARTTYEVDRTRRSQPAPVQEAAEQAPVGLAPRREPASAASALGL</sequence>
<feature type="region of interest" description="Disordered" evidence="3">
    <location>
        <begin position="114"/>
        <end position="153"/>
    </location>
</feature>
<keyword evidence="5" id="KW-1185">Reference proteome</keyword>
<dbReference type="SUPFAM" id="SSF50249">
    <property type="entry name" value="Nucleic acid-binding proteins"/>
    <property type="match status" value="1"/>
</dbReference>
<feature type="compositionally biased region" description="Low complexity" evidence="3">
    <location>
        <begin position="123"/>
        <end position="153"/>
    </location>
</feature>
<evidence type="ECO:0000256" key="2">
    <source>
        <dbReference type="PIRNR" id="PIRNR002070"/>
    </source>
</evidence>
<dbReference type="InterPro" id="IPR012340">
    <property type="entry name" value="NA-bd_OB-fold"/>
</dbReference>
<protein>
    <recommendedName>
        <fullName evidence="2">Single-stranded DNA-binding protein</fullName>
    </recommendedName>
</protein>
<evidence type="ECO:0000313" key="5">
    <source>
        <dbReference type="Proteomes" id="UP000664382"/>
    </source>
</evidence>
<dbReference type="GO" id="GO:0003697">
    <property type="term" value="F:single-stranded DNA binding"/>
    <property type="evidence" value="ECO:0007669"/>
    <property type="project" value="InterPro"/>
</dbReference>
<dbReference type="Gene3D" id="2.40.50.140">
    <property type="entry name" value="Nucleic acid-binding proteins"/>
    <property type="match status" value="1"/>
</dbReference>
<organism evidence="4 5">
    <name type="scientific">Leucobacter weissii</name>
    <dbReference type="NCBI Taxonomy" id="1983706"/>
    <lineage>
        <taxon>Bacteria</taxon>
        <taxon>Bacillati</taxon>
        <taxon>Actinomycetota</taxon>
        <taxon>Actinomycetes</taxon>
        <taxon>Micrococcales</taxon>
        <taxon>Microbacteriaceae</taxon>
        <taxon>Leucobacter</taxon>
    </lineage>
</organism>
<dbReference type="Pfam" id="PF00436">
    <property type="entry name" value="SSB"/>
    <property type="match status" value="1"/>
</dbReference>
<accession>A0A939MM79</accession>
<dbReference type="GO" id="GO:0006260">
    <property type="term" value="P:DNA replication"/>
    <property type="evidence" value="ECO:0007669"/>
    <property type="project" value="InterPro"/>
</dbReference>
<dbReference type="AlphaFoldDB" id="A0A939MM79"/>
<gene>
    <name evidence="4" type="ORF">J4H92_12800</name>
</gene>
<dbReference type="InterPro" id="IPR011344">
    <property type="entry name" value="ssDNA-bd"/>
</dbReference>
<dbReference type="Proteomes" id="UP000664382">
    <property type="component" value="Unassembled WGS sequence"/>
</dbReference>
<dbReference type="InterPro" id="IPR000424">
    <property type="entry name" value="Primosome_PriB/ssb"/>
</dbReference>
<dbReference type="PROSITE" id="PS50935">
    <property type="entry name" value="SSB"/>
    <property type="match status" value="1"/>
</dbReference>
<dbReference type="EMBL" id="JAGDYM010000015">
    <property type="protein sequence ID" value="MBO1902825.1"/>
    <property type="molecule type" value="Genomic_DNA"/>
</dbReference>
<evidence type="ECO:0000313" key="4">
    <source>
        <dbReference type="EMBL" id="MBO1902825.1"/>
    </source>
</evidence>
<dbReference type="CDD" id="cd04496">
    <property type="entry name" value="SSB_OBF"/>
    <property type="match status" value="1"/>
</dbReference>
<evidence type="ECO:0000256" key="3">
    <source>
        <dbReference type="SAM" id="MobiDB-lite"/>
    </source>
</evidence>
<dbReference type="PIRSF" id="PIRSF002070">
    <property type="entry name" value="SSB"/>
    <property type="match status" value="1"/>
</dbReference>
<proteinExistence type="predicted"/>
<reference evidence="4" key="1">
    <citation type="submission" date="2021-03" db="EMBL/GenBank/DDBJ databases">
        <title>Leucobacter chromiisoli sp. nov., isolated from chromium-containing soil of chemical plant.</title>
        <authorList>
            <person name="Xu Z."/>
        </authorList>
    </citation>
    <scope>NUCLEOTIDE SEQUENCE</scope>
    <source>
        <strain evidence="4">S27</strain>
    </source>
</reference>
<dbReference type="RefSeq" id="WP_208098591.1">
    <property type="nucleotide sequence ID" value="NZ_JAGDYM010000015.1"/>
</dbReference>